<evidence type="ECO:0008006" key="4">
    <source>
        <dbReference type="Google" id="ProtNLM"/>
    </source>
</evidence>
<gene>
    <name evidence="2" type="ORF">SAMN04488128_1011184</name>
</gene>
<sequence length="213" mass="24487">MKVVLLICVAVVFSFPSKAQTFDEWFRQKKTQREYLAKQIALLQQYIGYVKKGYGIANKGLTTISQIKNGDLKIHEVFFASLKRVNPSVKRYPKVADIFSSLMGISTACGAAERGLAANDLLDQNIREYIHQVFSSIRAYNRESLADLLMVTENDRLQLSDDQRLSRIDTIYKEVKEREAFCSVFIDQVDLLVRQRRFETADITMQKVLYGLK</sequence>
<protein>
    <recommendedName>
        <fullName evidence="4">TerB family tellurite resistance protein</fullName>
    </recommendedName>
</protein>
<dbReference type="OrthoDB" id="673795at2"/>
<dbReference type="AlphaFoldDB" id="A0A1T4MMN2"/>
<feature type="chain" id="PRO_5012368757" description="TerB family tellurite resistance protein" evidence="1">
    <location>
        <begin position="20"/>
        <end position="213"/>
    </location>
</feature>
<dbReference type="Proteomes" id="UP000190367">
    <property type="component" value="Unassembled WGS sequence"/>
</dbReference>
<keyword evidence="3" id="KW-1185">Reference proteome</keyword>
<evidence type="ECO:0000313" key="3">
    <source>
        <dbReference type="Proteomes" id="UP000190367"/>
    </source>
</evidence>
<feature type="signal peptide" evidence="1">
    <location>
        <begin position="1"/>
        <end position="19"/>
    </location>
</feature>
<accession>A0A1T4MMN2</accession>
<dbReference type="STRING" id="634771.SAMN04488128_1011184"/>
<proteinExistence type="predicted"/>
<dbReference type="EMBL" id="FUWZ01000001">
    <property type="protein sequence ID" value="SJZ68329.1"/>
    <property type="molecule type" value="Genomic_DNA"/>
</dbReference>
<organism evidence="2 3">
    <name type="scientific">Chitinophaga eiseniae</name>
    <dbReference type="NCBI Taxonomy" id="634771"/>
    <lineage>
        <taxon>Bacteria</taxon>
        <taxon>Pseudomonadati</taxon>
        <taxon>Bacteroidota</taxon>
        <taxon>Chitinophagia</taxon>
        <taxon>Chitinophagales</taxon>
        <taxon>Chitinophagaceae</taxon>
        <taxon>Chitinophaga</taxon>
    </lineage>
</organism>
<keyword evidence="1" id="KW-0732">Signal</keyword>
<evidence type="ECO:0000313" key="2">
    <source>
        <dbReference type="EMBL" id="SJZ68329.1"/>
    </source>
</evidence>
<name>A0A1T4MMN2_9BACT</name>
<evidence type="ECO:0000256" key="1">
    <source>
        <dbReference type="SAM" id="SignalP"/>
    </source>
</evidence>
<reference evidence="3" key="1">
    <citation type="submission" date="2017-02" db="EMBL/GenBank/DDBJ databases">
        <authorList>
            <person name="Varghese N."/>
            <person name="Submissions S."/>
        </authorList>
    </citation>
    <scope>NUCLEOTIDE SEQUENCE [LARGE SCALE GENOMIC DNA]</scope>
    <source>
        <strain evidence="3">DSM 22224</strain>
    </source>
</reference>
<dbReference type="RefSeq" id="WP_078667799.1">
    <property type="nucleotide sequence ID" value="NZ_FUWZ01000001.1"/>
</dbReference>